<feature type="chain" id="PRO_5044851610" evidence="1">
    <location>
        <begin position="23"/>
        <end position="131"/>
    </location>
</feature>
<gene>
    <name evidence="2" type="ORF">HHI36_019557</name>
</gene>
<evidence type="ECO:0000313" key="2">
    <source>
        <dbReference type="EMBL" id="KAL3274771.1"/>
    </source>
</evidence>
<dbReference type="Proteomes" id="UP001516400">
    <property type="component" value="Unassembled WGS sequence"/>
</dbReference>
<accession>A0ABD2N7K5</accession>
<evidence type="ECO:0000256" key="1">
    <source>
        <dbReference type="SAM" id="SignalP"/>
    </source>
</evidence>
<dbReference type="EMBL" id="JABFTP020000083">
    <property type="protein sequence ID" value="KAL3274771.1"/>
    <property type="molecule type" value="Genomic_DNA"/>
</dbReference>
<protein>
    <submittedName>
        <fullName evidence="2">Uncharacterized protein</fullName>
    </submittedName>
</protein>
<reference evidence="2 3" key="1">
    <citation type="journal article" date="2021" name="BMC Biol.">
        <title>Horizontally acquired antibacterial genes associated with adaptive radiation of ladybird beetles.</title>
        <authorList>
            <person name="Li H.S."/>
            <person name="Tang X.F."/>
            <person name="Huang Y.H."/>
            <person name="Xu Z.Y."/>
            <person name="Chen M.L."/>
            <person name="Du X.Y."/>
            <person name="Qiu B.Y."/>
            <person name="Chen P.T."/>
            <person name="Zhang W."/>
            <person name="Slipinski A."/>
            <person name="Escalona H.E."/>
            <person name="Waterhouse R.M."/>
            <person name="Zwick A."/>
            <person name="Pang H."/>
        </authorList>
    </citation>
    <scope>NUCLEOTIDE SEQUENCE [LARGE SCALE GENOMIC DNA]</scope>
    <source>
        <strain evidence="2">SYSU2018</strain>
    </source>
</reference>
<organism evidence="2 3">
    <name type="scientific">Cryptolaemus montrouzieri</name>
    <dbReference type="NCBI Taxonomy" id="559131"/>
    <lineage>
        <taxon>Eukaryota</taxon>
        <taxon>Metazoa</taxon>
        <taxon>Ecdysozoa</taxon>
        <taxon>Arthropoda</taxon>
        <taxon>Hexapoda</taxon>
        <taxon>Insecta</taxon>
        <taxon>Pterygota</taxon>
        <taxon>Neoptera</taxon>
        <taxon>Endopterygota</taxon>
        <taxon>Coleoptera</taxon>
        <taxon>Polyphaga</taxon>
        <taxon>Cucujiformia</taxon>
        <taxon>Coccinelloidea</taxon>
        <taxon>Coccinellidae</taxon>
        <taxon>Scymninae</taxon>
        <taxon>Scymnini</taxon>
        <taxon>Cryptolaemus</taxon>
    </lineage>
</organism>
<comment type="caution">
    <text evidence="2">The sequence shown here is derived from an EMBL/GenBank/DDBJ whole genome shotgun (WGS) entry which is preliminary data.</text>
</comment>
<feature type="signal peptide" evidence="1">
    <location>
        <begin position="1"/>
        <end position="22"/>
    </location>
</feature>
<keyword evidence="3" id="KW-1185">Reference proteome</keyword>
<name>A0ABD2N7K5_9CUCU</name>
<dbReference type="AlphaFoldDB" id="A0ABD2N7K5"/>
<proteinExistence type="predicted"/>
<keyword evidence="1" id="KW-0732">Signal</keyword>
<sequence>MFCWTLLIPTMTLLVLHPLSSCSRITVFIIPRSILIFLCRQHGVLILLSKRISLIFTREITGGLLSYCEWNFDIEVSVSKFYDNVYEGLNRFVPMKPSRSSKYPRWYSGELINLISSKKGLIKNLNFLEIP</sequence>
<evidence type="ECO:0000313" key="3">
    <source>
        <dbReference type="Proteomes" id="UP001516400"/>
    </source>
</evidence>